<evidence type="ECO:0000313" key="2">
    <source>
        <dbReference type="EMBL" id="OON17613.1"/>
    </source>
</evidence>
<keyword evidence="3" id="KW-1185">Reference proteome</keyword>
<evidence type="ECO:0000256" key="1">
    <source>
        <dbReference type="SAM" id="MobiDB-lite"/>
    </source>
</evidence>
<proteinExistence type="predicted"/>
<name>A0A1S8WTR1_OPIVI</name>
<sequence length="128" mass="12871">MDDYPGGVNSIKQDDGMNDSHYGSGGGGHALGDLSTSAYMQQPSSVSSSTTQKASSNCGLGLSGSPQDTSSPEENCISEDDNMDLGLAKGASPPGAYRMVIGTPHAYPSASMALVILLSSQAAPISGV</sequence>
<protein>
    <submittedName>
        <fullName evidence="2">Uncharacterized protein</fullName>
    </submittedName>
</protein>
<feature type="compositionally biased region" description="Polar residues" evidence="1">
    <location>
        <begin position="64"/>
        <end position="73"/>
    </location>
</feature>
<feature type="compositionally biased region" description="Low complexity" evidence="1">
    <location>
        <begin position="31"/>
        <end position="56"/>
    </location>
</feature>
<feature type="region of interest" description="Disordered" evidence="1">
    <location>
        <begin position="1"/>
        <end position="90"/>
    </location>
</feature>
<organism evidence="2 3">
    <name type="scientific">Opisthorchis viverrini</name>
    <name type="common">Southeast Asian liver fluke</name>
    <dbReference type="NCBI Taxonomy" id="6198"/>
    <lineage>
        <taxon>Eukaryota</taxon>
        <taxon>Metazoa</taxon>
        <taxon>Spiralia</taxon>
        <taxon>Lophotrochozoa</taxon>
        <taxon>Platyhelminthes</taxon>
        <taxon>Trematoda</taxon>
        <taxon>Digenea</taxon>
        <taxon>Opisthorchiida</taxon>
        <taxon>Opisthorchiata</taxon>
        <taxon>Opisthorchiidae</taxon>
        <taxon>Opisthorchis</taxon>
    </lineage>
</organism>
<dbReference type="Proteomes" id="UP000243686">
    <property type="component" value="Unassembled WGS sequence"/>
</dbReference>
<dbReference type="EMBL" id="KV895120">
    <property type="protein sequence ID" value="OON17613.1"/>
    <property type="molecule type" value="Genomic_DNA"/>
</dbReference>
<gene>
    <name evidence="2" type="ORF">X801_06547</name>
</gene>
<evidence type="ECO:0000313" key="3">
    <source>
        <dbReference type="Proteomes" id="UP000243686"/>
    </source>
</evidence>
<dbReference type="AlphaFoldDB" id="A0A1S8WTR1"/>
<accession>A0A1S8WTR1</accession>
<reference evidence="2 3" key="1">
    <citation type="submission" date="2015-03" db="EMBL/GenBank/DDBJ databases">
        <title>Draft genome of the nematode, Opisthorchis viverrini.</title>
        <authorList>
            <person name="Mitreva M."/>
        </authorList>
    </citation>
    <scope>NUCLEOTIDE SEQUENCE [LARGE SCALE GENOMIC DNA]</scope>
    <source>
        <strain evidence="2">Khon Kaen</strain>
    </source>
</reference>